<dbReference type="PANTHER" id="PTHR34069:SF2">
    <property type="entry name" value="BETA-KETOACYL-[ACYL-CARRIER-PROTEIN] SYNTHASE III"/>
    <property type="match status" value="1"/>
</dbReference>
<reference evidence="13" key="1">
    <citation type="submission" date="2017-09" db="EMBL/GenBank/DDBJ databases">
        <authorList>
            <person name="Zhang Y."/>
            <person name="Huang X."/>
            <person name="Liu J."/>
            <person name="Lu L."/>
            <person name="Peng K."/>
        </authorList>
    </citation>
    <scope>NUCLEOTIDE SEQUENCE [LARGE SCALE GENOMIC DNA]</scope>
    <source>
        <strain evidence="13">S-XJ-1</strain>
    </source>
</reference>
<keyword evidence="13" id="KW-1185">Reference proteome</keyword>
<dbReference type="NCBIfam" id="NF006829">
    <property type="entry name" value="PRK09352.1"/>
    <property type="match status" value="1"/>
</dbReference>
<comment type="subcellular location">
    <subcellularLocation>
        <location evidence="9">Cytoplasm</location>
    </subcellularLocation>
</comment>
<dbReference type="SUPFAM" id="SSF53901">
    <property type="entry name" value="Thiolase-like"/>
    <property type="match status" value="1"/>
</dbReference>
<comment type="catalytic activity">
    <reaction evidence="9">
        <text>malonyl-[ACP] + acetyl-CoA + H(+) = 3-oxobutanoyl-[ACP] + CO2 + CoA</text>
        <dbReference type="Rhea" id="RHEA:12080"/>
        <dbReference type="Rhea" id="RHEA-COMP:9623"/>
        <dbReference type="Rhea" id="RHEA-COMP:9625"/>
        <dbReference type="ChEBI" id="CHEBI:15378"/>
        <dbReference type="ChEBI" id="CHEBI:16526"/>
        <dbReference type="ChEBI" id="CHEBI:57287"/>
        <dbReference type="ChEBI" id="CHEBI:57288"/>
        <dbReference type="ChEBI" id="CHEBI:78449"/>
        <dbReference type="ChEBI" id="CHEBI:78450"/>
        <dbReference type="EC" id="2.3.1.180"/>
    </reaction>
</comment>
<evidence type="ECO:0000256" key="8">
    <source>
        <dbReference type="ARBA" id="ARBA00023315"/>
    </source>
</evidence>
<keyword evidence="9" id="KW-0511">Multifunctional enzyme</keyword>
<evidence type="ECO:0000313" key="12">
    <source>
        <dbReference type="EMBL" id="PAY23380.1"/>
    </source>
</evidence>
<comment type="similarity">
    <text evidence="1 9">Belongs to the thiolase-like superfamily. FabH family.</text>
</comment>
<protein>
    <recommendedName>
        <fullName evidence="9">Beta-ketoacyl-[acyl-carrier-protein] synthase III</fullName>
        <shortName evidence="9">Beta-ketoacyl-ACP synthase III</shortName>
        <shortName evidence="9">KAS III</shortName>
        <ecNumber evidence="9">2.3.1.180</ecNumber>
    </recommendedName>
    <alternativeName>
        <fullName evidence="9">3-oxoacyl-[acyl-carrier-protein] synthase 3</fullName>
    </alternativeName>
    <alternativeName>
        <fullName evidence="9">3-oxoacyl-[acyl-carrier-protein] synthase III</fullName>
    </alternativeName>
</protein>
<evidence type="ECO:0000259" key="11">
    <source>
        <dbReference type="Pfam" id="PF08545"/>
    </source>
</evidence>
<feature type="domain" description="Beta-ketoacyl-[acyl-carrier-protein] synthase III N-terminal" evidence="11">
    <location>
        <begin position="122"/>
        <end position="199"/>
    </location>
</feature>
<dbReference type="GO" id="GO:0005737">
    <property type="term" value="C:cytoplasm"/>
    <property type="evidence" value="ECO:0007669"/>
    <property type="project" value="UniProtKB-SubCell"/>
</dbReference>
<organism evidence="12 13">
    <name type="scientific">Dietzia natronolimnaea</name>
    <dbReference type="NCBI Taxonomy" id="161920"/>
    <lineage>
        <taxon>Bacteria</taxon>
        <taxon>Bacillati</taxon>
        <taxon>Actinomycetota</taxon>
        <taxon>Actinomycetes</taxon>
        <taxon>Mycobacteriales</taxon>
        <taxon>Dietziaceae</taxon>
        <taxon>Dietzia</taxon>
    </lineage>
</organism>
<comment type="domain">
    <text evidence="9">The last Arg residue of the ACP-binding site is essential for the weak association between ACP/AcpP and FabH.</text>
</comment>
<evidence type="ECO:0000313" key="13">
    <source>
        <dbReference type="Proteomes" id="UP000218810"/>
    </source>
</evidence>
<dbReference type="GO" id="GO:0006633">
    <property type="term" value="P:fatty acid biosynthetic process"/>
    <property type="evidence" value="ECO:0007669"/>
    <property type="project" value="UniProtKB-UniRule"/>
</dbReference>
<keyword evidence="7 9" id="KW-0275">Fatty acid biosynthesis</keyword>
<evidence type="ECO:0000256" key="6">
    <source>
        <dbReference type="ARBA" id="ARBA00023098"/>
    </source>
</evidence>
<dbReference type="HAMAP" id="MF_01815">
    <property type="entry name" value="FabH"/>
    <property type="match status" value="1"/>
</dbReference>
<dbReference type="InterPro" id="IPR016039">
    <property type="entry name" value="Thiolase-like"/>
</dbReference>
<name>A0A2A2WQB2_9ACTN</name>
<keyword evidence="6 9" id="KW-0443">Lipid metabolism</keyword>
<keyword evidence="5 9" id="KW-0276">Fatty acid metabolism</keyword>
<feature type="active site" evidence="9">
    <location>
        <position position="274"/>
    </location>
</feature>
<feature type="active site" evidence="9">
    <location>
        <position position="128"/>
    </location>
</feature>
<dbReference type="PANTHER" id="PTHR34069">
    <property type="entry name" value="3-OXOACYL-[ACYL-CARRIER-PROTEIN] SYNTHASE 3"/>
    <property type="match status" value="1"/>
</dbReference>
<dbReference type="Gene3D" id="3.40.47.10">
    <property type="match status" value="2"/>
</dbReference>
<dbReference type="AlphaFoldDB" id="A0A2A2WQB2"/>
<dbReference type="GO" id="GO:0004315">
    <property type="term" value="F:3-oxoacyl-[acyl-carrier-protein] synthase activity"/>
    <property type="evidence" value="ECO:0007669"/>
    <property type="project" value="InterPro"/>
</dbReference>
<keyword evidence="3 9" id="KW-0444">Lipid biosynthesis</keyword>
<dbReference type="EMBL" id="NTGA01000015">
    <property type="protein sequence ID" value="PAY23380.1"/>
    <property type="molecule type" value="Genomic_DNA"/>
</dbReference>
<evidence type="ECO:0000256" key="1">
    <source>
        <dbReference type="ARBA" id="ARBA00008642"/>
    </source>
</evidence>
<feature type="region of interest" description="ACP-binding" evidence="9">
    <location>
        <begin position="275"/>
        <end position="279"/>
    </location>
</feature>
<dbReference type="InterPro" id="IPR004655">
    <property type="entry name" value="FabH"/>
</dbReference>
<sequence>MADSNDTVTIATSEGASGTTLLGIGAYRPRRVVSNEEICETIDSSSEWIYERSGILNRRVAGPDESIVSMSSEAARKALASSGIDPELIDAVIVCTSTNWTQVPHAAPQVATDLGRNGIAAFDLTAGCAGFGYGLAVATTMIRGGGARYVVVVGVEKMTDGIDFSDRNTAFIFGDGAGAVVVGPSEVNDVSPVIWGSDGAQGSAIRQTKDFKQYVDEVDASAAAAREEAVLQPYLVMDGSKVFRWAAVQVSKVCAQTLEAAGVTAEQIQAFIPHQANGRINSAMAKHLGLPDSVAIANDIEQTGNTSAASIPLAMEAMLRDGEAEPGQIALCIGFGAGLSYAGQVVRLPAKPPVD</sequence>
<dbReference type="Pfam" id="PF08545">
    <property type="entry name" value="ACP_syn_III"/>
    <property type="match status" value="1"/>
</dbReference>
<evidence type="ECO:0000256" key="9">
    <source>
        <dbReference type="HAMAP-Rule" id="MF_01815"/>
    </source>
</evidence>
<dbReference type="UniPathway" id="UPA00094"/>
<evidence type="ECO:0000259" key="10">
    <source>
        <dbReference type="Pfam" id="PF08541"/>
    </source>
</evidence>
<gene>
    <name evidence="9" type="primary">fabH</name>
    <name evidence="12" type="ORF">CEY15_08690</name>
</gene>
<comment type="caution">
    <text evidence="12">The sequence shown here is derived from an EMBL/GenBank/DDBJ whole genome shotgun (WGS) entry which is preliminary data.</text>
</comment>
<dbReference type="Pfam" id="PF08541">
    <property type="entry name" value="ACP_syn_III_C"/>
    <property type="match status" value="1"/>
</dbReference>
<feature type="domain" description="Beta-ketoacyl-[acyl-carrier-protein] synthase III C-terminal" evidence="10">
    <location>
        <begin position="258"/>
        <end position="347"/>
    </location>
</feature>
<evidence type="ECO:0000256" key="3">
    <source>
        <dbReference type="ARBA" id="ARBA00022516"/>
    </source>
</evidence>
<dbReference type="CDD" id="cd00830">
    <property type="entry name" value="KAS_III"/>
    <property type="match status" value="1"/>
</dbReference>
<feature type="active site" evidence="9">
    <location>
        <position position="305"/>
    </location>
</feature>
<dbReference type="InterPro" id="IPR013747">
    <property type="entry name" value="ACP_syn_III_C"/>
</dbReference>
<comment type="function">
    <text evidence="9">Catalyzes the condensation reaction of fatty acid synthesis by the addition to an acyl acceptor of two carbons from malonyl-ACP. Catalyzes the first condensation reaction which initiates fatty acid synthesis and may therefore play a role in governing the total rate of fatty acid production. Possesses both acetoacetyl-ACP synthase and acetyl transacylase activities. Its substrate specificity determines the biosynthesis of branched-chain and/or straight-chain of fatty acids.</text>
</comment>
<evidence type="ECO:0000256" key="4">
    <source>
        <dbReference type="ARBA" id="ARBA00022679"/>
    </source>
</evidence>
<dbReference type="InterPro" id="IPR013751">
    <property type="entry name" value="ACP_syn_III_N"/>
</dbReference>
<comment type="subunit">
    <text evidence="9">Homodimer.</text>
</comment>
<dbReference type="GO" id="GO:0033818">
    <property type="term" value="F:beta-ketoacyl-acyl-carrier-protein synthase III activity"/>
    <property type="evidence" value="ECO:0007669"/>
    <property type="project" value="UniProtKB-UniRule"/>
</dbReference>
<dbReference type="NCBIfam" id="TIGR00747">
    <property type="entry name" value="fabH"/>
    <property type="match status" value="1"/>
</dbReference>
<keyword evidence="2 9" id="KW-0963">Cytoplasm</keyword>
<keyword evidence="4 9" id="KW-0808">Transferase</keyword>
<dbReference type="RefSeq" id="WP_095718092.1">
    <property type="nucleotide sequence ID" value="NZ_NTGA01000015.1"/>
</dbReference>
<accession>A0A2A2WQB2</accession>
<dbReference type="EC" id="2.3.1.180" evidence="9"/>
<dbReference type="GO" id="GO:0044550">
    <property type="term" value="P:secondary metabolite biosynthetic process"/>
    <property type="evidence" value="ECO:0007669"/>
    <property type="project" value="TreeGrafter"/>
</dbReference>
<evidence type="ECO:0000256" key="2">
    <source>
        <dbReference type="ARBA" id="ARBA00022490"/>
    </source>
</evidence>
<dbReference type="Proteomes" id="UP000218810">
    <property type="component" value="Unassembled WGS sequence"/>
</dbReference>
<dbReference type="OrthoDB" id="9815506at2"/>
<evidence type="ECO:0000256" key="7">
    <source>
        <dbReference type="ARBA" id="ARBA00023160"/>
    </source>
</evidence>
<evidence type="ECO:0000256" key="5">
    <source>
        <dbReference type="ARBA" id="ARBA00022832"/>
    </source>
</evidence>
<proteinExistence type="inferred from homology"/>
<comment type="pathway">
    <text evidence="9">Lipid metabolism; fatty acid biosynthesis.</text>
</comment>
<keyword evidence="8 9" id="KW-0012">Acyltransferase</keyword>